<organism evidence="1 2">
    <name type="scientific">Paenochrobactrum glaciei</name>
    <dbReference type="NCBI Taxonomy" id="486407"/>
    <lineage>
        <taxon>Bacteria</taxon>
        <taxon>Pseudomonadati</taxon>
        <taxon>Pseudomonadota</taxon>
        <taxon>Alphaproteobacteria</taxon>
        <taxon>Hyphomicrobiales</taxon>
        <taxon>Brucellaceae</taxon>
        <taxon>Paenochrobactrum</taxon>
    </lineage>
</organism>
<proteinExistence type="predicted"/>
<dbReference type="RefSeq" id="WP_343799833.1">
    <property type="nucleotide sequence ID" value="NZ_BAAADE010000001.1"/>
</dbReference>
<name>A0ABN1FEA7_9HYPH</name>
<accession>A0ABN1FEA7</accession>
<comment type="caution">
    <text evidence="1">The sequence shown here is derived from an EMBL/GenBank/DDBJ whole genome shotgun (WGS) entry which is preliminary data.</text>
</comment>
<evidence type="ECO:0000313" key="2">
    <source>
        <dbReference type="Proteomes" id="UP001424441"/>
    </source>
</evidence>
<keyword evidence="2" id="KW-1185">Reference proteome</keyword>
<reference evidence="1 2" key="1">
    <citation type="journal article" date="2019" name="Int. J. Syst. Evol. Microbiol.">
        <title>The Global Catalogue of Microorganisms (GCM) 10K type strain sequencing project: providing services to taxonomists for standard genome sequencing and annotation.</title>
        <authorList>
            <consortium name="The Broad Institute Genomics Platform"/>
            <consortium name="The Broad Institute Genome Sequencing Center for Infectious Disease"/>
            <person name="Wu L."/>
            <person name="Ma J."/>
        </authorList>
    </citation>
    <scope>NUCLEOTIDE SEQUENCE [LARGE SCALE GENOMIC DNA]</scope>
    <source>
        <strain evidence="1 2">JCM 15115</strain>
    </source>
</reference>
<dbReference type="EMBL" id="BAAADE010000001">
    <property type="protein sequence ID" value="GAA0589017.1"/>
    <property type="molecule type" value="Genomic_DNA"/>
</dbReference>
<sequence>MALDINEASTAIGMINRGDKQHDVAAWFGVNQARIAEATQGHFGTTTAAPLASLPPSGAPGIKGRRLKNAVDAVITKLNAGNSADALADLQAATTQFEADE</sequence>
<protein>
    <submittedName>
        <fullName evidence="1">Uncharacterized protein</fullName>
    </submittedName>
</protein>
<evidence type="ECO:0000313" key="1">
    <source>
        <dbReference type="EMBL" id="GAA0589017.1"/>
    </source>
</evidence>
<dbReference type="Proteomes" id="UP001424441">
    <property type="component" value="Unassembled WGS sequence"/>
</dbReference>
<gene>
    <name evidence="1" type="ORF">GCM10008943_00080</name>
</gene>